<protein>
    <submittedName>
        <fullName evidence="1">Unnamed protein product</fullName>
    </submittedName>
</protein>
<dbReference type="SUPFAM" id="SSF53474">
    <property type="entry name" value="alpha/beta-Hydrolases"/>
    <property type="match status" value="1"/>
</dbReference>
<dbReference type="Pfam" id="PF08538">
    <property type="entry name" value="DUF1749"/>
    <property type="match status" value="1"/>
</dbReference>
<dbReference type="InterPro" id="IPR029058">
    <property type="entry name" value="AB_hydrolase_fold"/>
</dbReference>
<keyword evidence="2" id="KW-1185">Reference proteome</keyword>
<dbReference type="PANTHER" id="PTHR31591">
    <property type="entry name" value="UPF0613 PROTEIN PB24D3.06C"/>
    <property type="match status" value="1"/>
</dbReference>
<proteinExistence type="predicted"/>
<dbReference type="Proteomes" id="UP001165063">
    <property type="component" value="Unassembled WGS sequence"/>
</dbReference>
<dbReference type="AlphaFoldDB" id="A0A9W6Z723"/>
<evidence type="ECO:0000313" key="1">
    <source>
        <dbReference type="EMBL" id="GMG56511.1"/>
    </source>
</evidence>
<comment type="caution">
    <text evidence="1">The sequence shown here is derived from an EMBL/GenBank/DDBJ whole genome shotgun (WGS) entry which is preliminary data.</text>
</comment>
<dbReference type="InterPro" id="IPR013744">
    <property type="entry name" value="SidJ"/>
</dbReference>
<sequence>MGHSTGTQNTTHYIAKYSKEVKDVEPLDFGILQACVSDREASTLELSPDEIEQSLSQAKKLIDKGNSNEIMPSEFCAKFFGAPINAYRWFSLVSIRGDDDFFSSDLTAEDHKKTFGKINKPLLLLYSGSDEFVPDYVDKKKLVEGFRQATDEKYWSPLSGIIEGATHNIGPQSEPGAQEKAISLVVEFLKAL</sequence>
<accession>A0A9W6Z723</accession>
<dbReference type="OrthoDB" id="10034502at2759"/>
<organism evidence="1 2">
    <name type="scientific">Ambrosiozyma monospora</name>
    <name type="common">Yeast</name>
    <name type="synonym">Endomycopsis monosporus</name>
    <dbReference type="NCBI Taxonomy" id="43982"/>
    <lineage>
        <taxon>Eukaryota</taxon>
        <taxon>Fungi</taxon>
        <taxon>Dikarya</taxon>
        <taxon>Ascomycota</taxon>
        <taxon>Saccharomycotina</taxon>
        <taxon>Pichiomycetes</taxon>
        <taxon>Pichiales</taxon>
        <taxon>Pichiaceae</taxon>
        <taxon>Ambrosiozyma</taxon>
    </lineage>
</organism>
<evidence type="ECO:0000313" key="2">
    <source>
        <dbReference type="Proteomes" id="UP001165063"/>
    </source>
</evidence>
<reference evidence="1" key="1">
    <citation type="submission" date="2023-04" db="EMBL/GenBank/DDBJ databases">
        <title>Ambrosiozyma monospora NBRC 1965.</title>
        <authorList>
            <person name="Ichikawa N."/>
            <person name="Sato H."/>
            <person name="Tonouchi N."/>
        </authorList>
    </citation>
    <scope>NUCLEOTIDE SEQUENCE</scope>
    <source>
        <strain evidence="1">NBRC 1965</strain>
    </source>
</reference>
<gene>
    <name evidence="1" type="ORF">Amon01_000857800</name>
</gene>
<dbReference type="PANTHER" id="PTHR31591:SF1">
    <property type="entry name" value="UPF0613 PROTEIN PB24D3.06C"/>
    <property type="match status" value="1"/>
</dbReference>
<dbReference type="EMBL" id="BSXU01007740">
    <property type="protein sequence ID" value="GMG56511.1"/>
    <property type="molecule type" value="Genomic_DNA"/>
</dbReference>
<dbReference type="Gene3D" id="3.40.50.1820">
    <property type="entry name" value="alpha/beta hydrolase"/>
    <property type="match status" value="1"/>
</dbReference>
<name>A0A9W6Z723_AMBMO</name>